<comment type="similarity">
    <text evidence="1 7">Belongs to the Arg-specific ADP-ribosyltransferase family.</text>
</comment>
<dbReference type="Pfam" id="PF01129">
    <property type="entry name" value="ART"/>
    <property type="match status" value="1"/>
</dbReference>
<dbReference type="EC" id="2.4.2.31" evidence="7"/>
<evidence type="ECO:0000256" key="3">
    <source>
        <dbReference type="ARBA" id="ARBA00022679"/>
    </source>
</evidence>
<evidence type="ECO:0000313" key="9">
    <source>
        <dbReference type="Proteomes" id="UP000663882"/>
    </source>
</evidence>
<dbReference type="SUPFAM" id="SSF48452">
    <property type="entry name" value="TPR-like"/>
    <property type="match status" value="2"/>
</dbReference>
<keyword evidence="2 7" id="KW-0328">Glycosyltransferase</keyword>
<proteinExistence type="inferred from homology"/>
<keyword evidence="7" id="KW-0521">NADP</keyword>
<dbReference type="OrthoDB" id="10022570at2759"/>
<evidence type="ECO:0000256" key="4">
    <source>
        <dbReference type="ARBA" id="ARBA00022695"/>
    </source>
</evidence>
<dbReference type="SUPFAM" id="SSF56399">
    <property type="entry name" value="ADP-ribosylation"/>
    <property type="match status" value="1"/>
</dbReference>
<dbReference type="SMART" id="SM00028">
    <property type="entry name" value="TPR"/>
    <property type="match status" value="3"/>
</dbReference>
<dbReference type="PROSITE" id="PS51996">
    <property type="entry name" value="TR_MART"/>
    <property type="match status" value="1"/>
</dbReference>
<organism evidence="8 9">
    <name type="scientific">Rotaria sordida</name>
    <dbReference type="NCBI Taxonomy" id="392033"/>
    <lineage>
        <taxon>Eukaryota</taxon>
        <taxon>Metazoa</taxon>
        <taxon>Spiralia</taxon>
        <taxon>Gnathifera</taxon>
        <taxon>Rotifera</taxon>
        <taxon>Eurotatoria</taxon>
        <taxon>Bdelloidea</taxon>
        <taxon>Philodinida</taxon>
        <taxon>Philodinidae</taxon>
        <taxon>Rotaria</taxon>
    </lineage>
</organism>
<evidence type="ECO:0000256" key="7">
    <source>
        <dbReference type="RuleBase" id="RU361228"/>
    </source>
</evidence>
<dbReference type="Gene3D" id="1.25.40.10">
    <property type="entry name" value="Tetratricopeptide repeat domain"/>
    <property type="match status" value="2"/>
</dbReference>
<keyword evidence="3 7" id="KW-0808">Transferase</keyword>
<dbReference type="PROSITE" id="PS50005">
    <property type="entry name" value="TPR"/>
    <property type="match status" value="1"/>
</dbReference>
<dbReference type="GO" id="GO:0106274">
    <property type="term" value="F:NAD+-protein-arginine ADP-ribosyltransferase activity"/>
    <property type="evidence" value="ECO:0007669"/>
    <property type="project" value="UniProtKB-EC"/>
</dbReference>
<keyword evidence="6" id="KW-0802">TPR repeat</keyword>
<accession>A0A814EVJ7</accession>
<dbReference type="InterPro" id="IPR011990">
    <property type="entry name" value="TPR-like_helical_dom_sf"/>
</dbReference>
<dbReference type="Proteomes" id="UP000663882">
    <property type="component" value="Unassembled WGS sequence"/>
</dbReference>
<dbReference type="EMBL" id="CAJNOO010000546">
    <property type="protein sequence ID" value="CAF0974574.1"/>
    <property type="molecule type" value="Genomic_DNA"/>
</dbReference>
<keyword evidence="4" id="KW-0548">Nucleotidyltransferase</keyword>
<keyword evidence="7" id="KW-0520">NAD</keyword>
<dbReference type="Gene3D" id="3.90.176.10">
    <property type="entry name" value="Toxin ADP-ribosyltransferase, Chain A, domain 1"/>
    <property type="match status" value="1"/>
</dbReference>
<evidence type="ECO:0000256" key="6">
    <source>
        <dbReference type="PROSITE-ProRule" id="PRU00339"/>
    </source>
</evidence>
<evidence type="ECO:0000313" key="8">
    <source>
        <dbReference type="EMBL" id="CAF0974574.1"/>
    </source>
</evidence>
<reference evidence="8" key="1">
    <citation type="submission" date="2021-02" db="EMBL/GenBank/DDBJ databases">
        <authorList>
            <person name="Nowell W R."/>
        </authorList>
    </citation>
    <scope>NUCLEOTIDE SEQUENCE</scope>
</reference>
<comment type="caution">
    <text evidence="8">The sequence shown here is derived from an EMBL/GenBank/DDBJ whole genome shotgun (WGS) entry which is preliminary data.</text>
</comment>
<sequence length="697" mass="83251">MTQFKLSLTKLDEIQNHDDFRVVWFSSDNNFPNELAHFVDYLEKYDSFETCCNYVQGLQSERIIILVLIDFFEYLSYFNNLFQIQSIYVMQRNPQNMQYEEQEYSKLVNIFTDEQTLIERLRHDILLTYRHDLPITISRLHDIRTEQSLMSLDKNEYTFLWNQAFIHYLVSDSNVDMNELKKNMIEQCQLEYSNNQIRLKSINDFDENCTYDHVLKWYTGDSFVYRLVNRSFRTRNIDLICKFRYFIILLYKKLKELSIKQQKEKYSTFYRGQILGKNDLENLESNIGRLISMHTLMSTSRKKDVARKFISGAEVGVIFEINTISASDNILHPFADISQLSVISDEEEILFFAGAVFRINSVQKENDSTWIIKLTLCNETVEQLEQFIDGVTEQLTSITCWNHYFMKRGDWFLFRKYYKILIGKKNPWKDLMAKLTSINFYYLCVIFGDYEKVIEYYRELLHNEEFIDDQLRIVVNILIGYNYYHLFQFDNALYYYNIAFSSLDDNNLLRGELYIRIGDVWRIRNNVETALSCYKKALEIFINQDAPSRDVARLCRKVFDIYLEQNNYEDAIIYQEQADINDDNYRQESEFDIETSLKYFQNQLDNQSDHSPLQRANTLYSMSLCFMKKNNYSQALKNLLQAKELFEKHVTSDNNFRDIFSSLFESIALVYALLKDNFNALIMLKKLHDVHMSFNSD</sequence>
<protein>
    <recommendedName>
        <fullName evidence="7">NAD(P)(+)--arginine ADP-ribosyltransferase</fullName>
        <ecNumber evidence="7">2.4.2.31</ecNumber>
    </recommendedName>
    <alternativeName>
        <fullName evidence="7">Mono(ADP-ribosyl)transferase</fullName>
    </alternativeName>
</protein>
<gene>
    <name evidence="8" type="ORF">RFH988_LOCUS12812</name>
</gene>
<dbReference type="InterPro" id="IPR019734">
    <property type="entry name" value="TPR_rpt"/>
</dbReference>
<comment type="catalytic activity">
    <reaction evidence="5 7">
        <text>L-arginyl-[protein] + NAD(+) = N(omega)-(ADP-D-ribosyl)-L-arginyl-[protein] + nicotinamide + H(+)</text>
        <dbReference type="Rhea" id="RHEA:19149"/>
        <dbReference type="Rhea" id="RHEA-COMP:10532"/>
        <dbReference type="Rhea" id="RHEA-COMP:15087"/>
        <dbReference type="ChEBI" id="CHEBI:15378"/>
        <dbReference type="ChEBI" id="CHEBI:17154"/>
        <dbReference type="ChEBI" id="CHEBI:29965"/>
        <dbReference type="ChEBI" id="CHEBI:57540"/>
        <dbReference type="ChEBI" id="CHEBI:142554"/>
        <dbReference type="EC" id="2.4.2.31"/>
    </reaction>
</comment>
<evidence type="ECO:0000256" key="1">
    <source>
        <dbReference type="ARBA" id="ARBA00009558"/>
    </source>
</evidence>
<evidence type="ECO:0000256" key="5">
    <source>
        <dbReference type="ARBA" id="ARBA00047597"/>
    </source>
</evidence>
<dbReference type="GO" id="GO:0016779">
    <property type="term" value="F:nucleotidyltransferase activity"/>
    <property type="evidence" value="ECO:0007669"/>
    <property type="project" value="UniProtKB-KW"/>
</dbReference>
<dbReference type="InterPro" id="IPR000768">
    <property type="entry name" value="ART"/>
</dbReference>
<dbReference type="AlphaFoldDB" id="A0A814EVJ7"/>
<evidence type="ECO:0000256" key="2">
    <source>
        <dbReference type="ARBA" id="ARBA00022676"/>
    </source>
</evidence>
<name>A0A814EVJ7_9BILA</name>
<feature type="repeat" description="TPR" evidence="6">
    <location>
        <begin position="511"/>
        <end position="544"/>
    </location>
</feature>